<reference evidence="3" key="1">
    <citation type="submission" date="2020-11" db="EMBL/GenBank/DDBJ databases">
        <authorList>
            <consortium name="DOE Joint Genome Institute"/>
            <person name="Ahrendt S."/>
            <person name="Riley R."/>
            <person name="Andreopoulos W."/>
            <person name="Labutti K."/>
            <person name="Pangilinan J."/>
            <person name="Ruiz-Duenas F.J."/>
            <person name="Barrasa J.M."/>
            <person name="Sanchez-Garcia M."/>
            <person name="Camarero S."/>
            <person name="Miyauchi S."/>
            <person name="Serrano A."/>
            <person name="Linde D."/>
            <person name="Babiker R."/>
            <person name="Drula E."/>
            <person name="Ayuso-Fernandez I."/>
            <person name="Pacheco R."/>
            <person name="Padilla G."/>
            <person name="Ferreira P."/>
            <person name="Barriuso J."/>
            <person name="Kellner H."/>
            <person name="Castanera R."/>
            <person name="Alfaro M."/>
            <person name="Ramirez L."/>
            <person name="Pisabarro A.G."/>
            <person name="Kuo A."/>
            <person name="Tritt A."/>
            <person name="Lipzen A."/>
            <person name="He G."/>
            <person name="Yan M."/>
            <person name="Ng V."/>
            <person name="Cullen D."/>
            <person name="Martin F."/>
            <person name="Rosso M.-N."/>
            <person name="Henrissat B."/>
            <person name="Hibbett D."/>
            <person name="Martinez A.T."/>
            <person name="Grigoriev I.V."/>
        </authorList>
    </citation>
    <scope>NUCLEOTIDE SEQUENCE</scope>
    <source>
        <strain evidence="3">CBS 506.95</strain>
    </source>
</reference>
<evidence type="ECO:0008006" key="5">
    <source>
        <dbReference type="Google" id="ProtNLM"/>
    </source>
</evidence>
<feature type="compositionally biased region" description="Basic residues" evidence="1">
    <location>
        <begin position="73"/>
        <end position="84"/>
    </location>
</feature>
<evidence type="ECO:0000256" key="2">
    <source>
        <dbReference type="SAM" id="SignalP"/>
    </source>
</evidence>
<dbReference type="AlphaFoldDB" id="A0A9P6EPM4"/>
<keyword evidence="2" id="KW-0732">Signal</keyword>
<keyword evidence="4" id="KW-1185">Reference proteome</keyword>
<evidence type="ECO:0000256" key="1">
    <source>
        <dbReference type="SAM" id="MobiDB-lite"/>
    </source>
</evidence>
<gene>
    <name evidence="3" type="ORF">CPB83DRAFT_584693</name>
</gene>
<dbReference type="Proteomes" id="UP000807306">
    <property type="component" value="Unassembled WGS sequence"/>
</dbReference>
<feature type="region of interest" description="Disordered" evidence="1">
    <location>
        <begin position="61"/>
        <end position="85"/>
    </location>
</feature>
<protein>
    <recommendedName>
        <fullName evidence="5">Secreted protein</fullName>
    </recommendedName>
</protein>
<comment type="caution">
    <text evidence="3">The sequence shown here is derived from an EMBL/GenBank/DDBJ whole genome shotgun (WGS) entry which is preliminary data.</text>
</comment>
<proteinExistence type="predicted"/>
<name>A0A9P6EPM4_9AGAR</name>
<feature type="chain" id="PRO_5040273278" description="Secreted protein" evidence="2">
    <location>
        <begin position="16"/>
        <end position="106"/>
    </location>
</feature>
<evidence type="ECO:0000313" key="4">
    <source>
        <dbReference type="Proteomes" id="UP000807306"/>
    </source>
</evidence>
<evidence type="ECO:0000313" key="3">
    <source>
        <dbReference type="EMBL" id="KAF9532837.1"/>
    </source>
</evidence>
<sequence length="106" mass="12583">MLGMLVIRLTPIAFSFCICHGYFFGSHGDIIFEKIAFFFYFQPDFKPTSFASKSYEARVSSANSRQEKEHRTSKTNGRPRKLRLRDHNWQWYKNPLRKTGRKDLQT</sequence>
<dbReference type="EMBL" id="MU157830">
    <property type="protein sequence ID" value="KAF9532837.1"/>
    <property type="molecule type" value="Genomic_DNA"/>
</dbReference>
<accession>A0A9P6EPM4</accession>
<feature type="signal peptide" evidence="2">
    <location>
        <begin position="1"/>
        <end position="15"/>
    </location>
</feature>
<organism evidence="3 4">
    <name type="scientific">Crepidotus variabilis</name>
    <dbReference type="NCBI Taxonomy" id="179855"/>
    <lineage>
        <taxon>Eukaryota</taxon>
        <taxon>Fungi</taxon>
        <taxon>Dikarya</taxon>
        <taxon>Basidiomycota</taxon>
        <taxon>Agaricomycotina</taxon>
        <taxon>Agaricomycetes</taxon>
        <taxon>Agaricomycetidae</taxon>
        <taxon>Agaricales</taxon>
        <taxon>Agaricineae</taxon>
        <taxon>Crepidotaceae</taxon>
        <taxon>Crepidotus</taxon>
    </lineage>
</organism>